<comment type="cofactor">
    <cofactor evidence="1">
        <name>Mg(2+)</name>
        <dbReference type="ChEBI" id="CHEBI:18420"/>
    </cofactor>
</comment>
<evidence type="ECO:0000256" key="7">
    <source>
        <dbReference type="ARBA" id="ARBA00022801"/>
    </source>
</evidence>
<dbReference type="EC" id="3.1.3.3" evidence="4"/>
<keyword evidence="6" id="KW-0479">Metal-binding</keyword>
<dbReference type="SUPFAM" id="SSF55021">
    <property type="entry name" value="ACT-like"/>
    <property type="match status" value="1"/>
</dbReference>
<dbReference type="InterPro" id="IPR049148">
    <property type="entry name" value="PSP_ACT"/>
</dbReference>
<reference evidence="16 17" key="1">
    <citation type="journal article" date="2019" name="Emerg. Microbes Infect.">
        <title>Comprehensive subspecies identification of 175 nontuberculous mycobacteria species based on 7547 genomic profiles.</title>
        <authorList>
            <person name="Matsumoto Y."/>
            <person name="Kinjo T."/>
            <person name="Motooka D."/>
            <person name="Nabeya D."/>
            <person name="Jung N."/>
            <person name="Uechi K."/>
            <person name="Horii T."/>
            <person name="Iida T."/>
            <person name="Fujita J."/>
            <person name="Nakamura S."/>
        </authorList>
    </citation>
    <scope>NUCLEOTIDE SEQUENCE [LARGE SCALE GENOMIC DNA]</scope>
    <source>
        <strain evidence="16 17">JCM 6367</strain>
    </source>
</reference>
<keyword evidence="5" id="KW-0028">Amino-acid biosynthesis</keyword>
<keyword evidence="9" id="KW-0718">Serine biosynthesis</keyword>
<feature type="compositionally biased region" description="Basic and acidic residues" evidence="14">
    <location>
        <begin position="8"/>
        <end position="34"/>
    </location>
</feature>
<evidence type="ECO:0000256" key="6">
    <source>
        <dbReference type="ARBA" id="ARBA00022723"/>
    </source>
</evidence>
<dbReference type="NCBIfam" id="TIGR01488">
    <property type="entry name" value="HAD-SF-IB"/>
    <property type="match status" value="1"/>
</dbReference>
<dbReference type="Proteomes" id="UP000466554">
    <property type="component" value="Chromosome"/>
</dbReference>
<keyword evidence="8" id="KW-0460">Magnesium</keyword>
<dbReference type="InterPro" id="IPR002912">
    <property type="entry name" value="ACT_dom"/>
</dbReference>
<comment type="similarity">
    <text evidence="3">Belongs to the HAD-like hydrolase superfamily. SerB family.</text>
</comment>
<organism evidence="16 17">
    <name type="scientific">Mycolicibacterium parafortuitum</name>
    <name type="common">Mycobacterium parafortuitum</name>
    <dbReference type="NCBI Taxonomy" id="39692"/>
    <lineage>
        <taxon>Bacteria</taxon>
        <taxon>Bacillati</taxon>
        <taxon>Actinomycetota</taxon>
        <taxon>Actinomycetes</taxon>
        <taxon>Mycobacteriales</taxon>
        <taxon>Mycobacteriaceae</taxon>
        <taxon>Mycolicibacterium</taxon>
    </lineage>
</organism>
<dbReference type="Gene3D" id="3.40.50.1000">
    <property type="entry name" value="HAD superfamily/HAD-like"/>
    <property type="match status" value="1"/>
</dbReference>
<accession>A0A7I7UC55</accession>
<name>A0A7I7UC55_MYCPF</name>
<dbReference type="SFLD" id="SFLDF00029">
    <property type="entry name" value="phosphoserine_phosphatase"/>
    <property type="match status" value="1"/>
</dbReference>
<proteinExistence type="inferred from homology"/>
<evidence type="ECO:0000256" key="9">
    <source>
        <dbReference type="ARBA" id="ARBA00023299"/>
    </source>
</evidence>
<dbReference type="SUPFAM" id="SSF56784">
    <property type="entry name" value="HAD-like"/>
    <property type="match status" value="1"/>
</dbReference>
<dbReference type="FunFam" id="3.40.50.1000:FF:000041">
    <property type="entry name" value="Phosphoserine phosphatase SerB"/>
    <property type="match status" value="1"/>
</dbReference>
<evidence type="ECO:0000256" key="11">
    <source>
        <dbReference type="ARBA" id="ARBA00048138"/>
    </source>
</evidence>
<evidence type="ECO:0000259" key="15">
    <source>
        <dbReference type="PROSITE" id="PS51671"/>
    </source>
</evidence>
<dbReference type="SFLD" id="SFLDS00003">
    <property type="entry name" value="Haloacid_Dehalogenase"/>
    <property type="match status" value="1"/>
</dbReference>
<dbReference type="InterPro" id="IPR023214">
    <property type="entry name" value="HAD_sf"/>
</dbReference>
<dbReference type="Gene3D" id="3.30.70.260">
    <property type="match status" value="2"/>
</dbReference>
<evidence type="ECO:0000256" key="4">
    <source>
        <dbReference type="ARBA" id="ARBA00012640"/>
    </source>
</evidence>
<evidence type="ECO:0000256" key="2">
    <source>
        <dbReference type="ARBA" id="ARBA00005135"/>
    </source>
</evidence>
<evidence type="ECO:0000256" key="14">
    <source>
        <dbReference type="SAM" id="MobiDB-lite"/>
    </source>
</evidence>
<dbReference type="InterPro" id="IPR036412">
    <property type="entry name" value="HAD-like_sf"/>
</dbReference>
<feature type="active site" description="Nucleophile" evidence="13">
    <location>
        <position position="214"/>
    </location>
</feature>
<protein>
    <recommendedName>
        <fullName evidence="4">phosphoserine phosphatase</fullName>
        <ecNumber evidence="4">3.1.3.3</ecNumber>
    </recommendedName>
    <alternativeName>
        <fullName evidence="10">O-phosphoserine phosphohydrolase</fullName>
    </alternativeName>
</protein>
<evidence type="ECO:0000256" key="12">
    <source>
        <dbReference type="ARBA" id="ARBA00048523"/>
    </source>
</evidence>
<dbReference type="EMBL" id="AP022598">
    <property type="protein sequence ID" value="BBY78229.1"/>
    <property type="molecule type" value="Genomic_DNA"/>
</dbReference>
<dbReference type="InterPro" id="IPR050582">
    <property type="entry name" value="HAD-like_SerB"/>
</dbReference>
<dbReference type="NCBIfam" id="TIGR00338">
    <property type="entry name" value="serB"/>
    <property type="match status" value="1"/>
</dbReference>
<dbReference type="AlphaFoldDB" id="A0A7I7UC55"/>
<evidence type="ECO:0000256" key="10">
    <source>
        <dbReference type="ARBA" id="ARBA00031693"/>
    </source>
</evidence>
<evidence type="ECO:0000256" key="3">
    <source>
        <dbReference type="ARBA" id="ARBA00009184"/>
    </source>
</evidence>
<dbReference type="CDD" id="cd04870">
    <property type="entry name" value="ACT_PSP_1"/>
    <property type="match status" value="1"/>
</dbReference>
<sequence>MTEPSGSSRERSSESLGSSRERSSESLGSSRERSSVLITVTGRDQPGVTSALFEVLSRHRVELLNVEQVVVRNRLTLGVLVAAAPEVASGPQFRSEVEAAIHGVGLEVTIEGSDGLPVMRVPSTHTIVVLGRPITAEAFGVVAREAAALGVNIDFIRGVSDYPVTGLELRVSVPSGVYGELQAVLARVAVEEGVDIAVEDYSLARRAKRLIVFDVDSTLIQGEVIEMLAAHAGAEAAVAEVTEAAMRGELDFAESLHRRVATLEGLPAEVVDEVAAKLELTPGARTTIRTLRRLGYYCGVVSGGFRQVIQPLAEELMLDYVAANHLEIVDGKLTGRVIGPVIDRPAKAKALRDFAAQVGVPLQQTVAVGDGANDIDMLSAAGLGVAFNAKPALREVADASLSHPYLDTVLFLLGITRGEIEAADALDGVVRRVDIPD</sequence>
<evidence type="ECO:0000256" key="8">
    <source>
        <dbReference type="ARBA" id="ARBA00022842"/>
    </source>
</evidence>
<dbReference type="PANTHER" id="PTHR43344:SF2">
    <property type="entry name" value="PHOSPHOSERINE PHOSPHATASE"/>
    <property type="match status" value="1"/>
</dbReference>
<comment type="catalytic activity">
    <reaction evidence="11">
        <text>O-phospho-L-serine + H2O = L-serine + phosphate</text>
        <dbReference type="Rhea" id="RHEA:21208"/>
        <dbReference type="ChEBI" id="CHEBI:15377"/>
        <dbReference type="ChEBI" id="CHEBI:33384"/>
        <dbReference type="ChEBI" id="CHEBI:43474"/>
        <dbReference type="ChEBI" id="CHEBI:57524"/>
        <dbReference type="EC" id="3.1.3.3"/>
    </reaction>
</comment>
<dbReference type="GO" id="GO:0006564">
    <property type="term" value="P:L-serine biosynthetic process"/>
    <property type="evidence" value="ECO:0007669"/>
    <property type="project" value="UniProtKB-KW"/>
</dbReference>
<evidence type="ECO:0000313" key="16">
    <source>
        <dbReference type="EMBL" id="BBY78229.1"/>
    </source>
</evidence>
<dbReference type="PROSITE" id="PS51671">
    <property type="entry name" value="ACT"/>
    <property type="match status" value="1"/>
</dbReference>
<dbReference type="GO" id="GO:0000287">
    <property type="term" value="F:magnesium ion binding"/>
    <property type="evidence" value="ECO:0007669"/>
    <property type="project" value="TreeGrafter"/>
</dbReference>
<dbReference type="GO" id="GO:0036424">
    <property type="term" value="F:L-phosphoserine phosphatase activity"/>
    <property type="evidence" value="ECO:0007669"/>
    <property type="project" value="InterPro"/>
</dbReference>
<dbReference type="UniPathway" id="UPA00135">
    <property type="reaction ID" value="UER00198"/>
</dbReference>
<evidence type="ECO:0000256" key="13">
    <source>
        <dbReference type="PIRSR" id="PIRSR604469-1"/>
    </source>
</evidence>
<dbReference type="Pfam" id="PF13740">
    <property type="entry name" value="ACT_6"/>
    <property type="match status" value="1"/>
</dbReference>
<gene>
    <name evidence="16" type="primary">serB</name>
    <name evidence="16" type="ORF">MPRF_51280</name>
</gene>
<dbReference type="Pfam" id="PF12710">
    <property type="entry name" value="HAD"/>
    <property type="match status" value="1"/>
</dbReference>
<dbReference type="SFLD" id="SFLDG01136">
    <property type="entry name" value="C1.6:_Phosphoserine_Phosphatas"/>
    <property type="match status" value="1"/>
</dbReference>
<feature type="active site" description="Proton donor" evidence="13">
    <location>
        <position position="216"/>
    </location>
</feature>
<dbReference type="GO" id="GO:0005737">
    <property type="term" value="C:cytoplasm"/>
    <property type="evidence" value="ECO:0007669"/>
    <property type="project" value="TreeGrafter"/>
</dbReference>
<feature type="domain" description="ACT" evidence="15">
    <location>
        <begin position="37"/>
        <end position="115"/>
    </location>
</feature>
<dbReference type="SFLD" id="SFLDG01137">
    <property type="entry name" value="C1.6.1:_Phosphoserine_Phosphat"/>
    <property type="match status" value="1"/>
</dbReference>
<comment type="pathway">
    <text evidence="2">Amino-acid biosynthesis; L-serine biosynthesis; L-serine from 3-phospho-D-glycerate: step 3/3.</text>
</comment>
<keyword evidence="7" id="KW-0378">Hydrolase</keyword>
<feature type="region of interest" description="Disordered" evidence="14">
    <location>
        <begin position="1"/>
        <end position="37"/>
    </location>
</feature>
<dbReference type="InterPro" id="IPR004469">
    <property type="entry name" value="PSP"/>
</dbReference>
<comment type="catalytic activity">
    <reaction evidence="12">
        <text>O-phospho-D-serine + H2O = D-serine + phosphate</text>
        <dbReference type="Rhea" id="RHEA:24873"/>
        <dbReference type="ChEBI" id="CHEBI:15377"/>
        <dbReference type="ChEBI" id="CHEBI:35247"/>
        <dbReference type="ChEBI" id="CHEBI:43474"/>
        <dbReference type="ChEBI" id="CHEBI:58680"/>
        <dbReference type="EC" id="3.1.3.3"/>
    </reaction>
</comment>
<evidence type="ECO:0000256" key="1">
    <source>
        <dbReference type="ARBA" id="ARBA00001946"/>
    </source>
</evidence>
<dbReference type="Pfam" id="PF21086">
    <property type="entry name" value="ACT_PSP_2"/>
    <property type="match status" value="1"/>
</dbReference>
<dbReference type="InterPro" id="IPR045865">
    <property type="entry name" value="ACT-like_dom_sf"/>
</dbReference>
<evidence type="ECO:0000256" key="5">
    <source>
        <dbReference type="ARBA" id="ARBA00022605"/>
    </source>
</evidence>
<dbReference type="PANTHER" id="PTHR43344">
    <property type="entry name" value="PHOSPHOSERINE PHOSPHATASE"/>
    <property type="match status" value="1"/>
</dbReference>
<evidence type="ECO:0000313" key="17">
    <source>
        <dbReference type="Proteomes" id="UP000466554"/>
    </source>
</evidence>